<name>A0A516V800_9GAMM</name>
<reference evidence="2 3" key="1">
    <citation type="submission" date="2019-07" db="EMBL/GenBank/DDBJ databases">
        <title>Lysobacter weifangensis sp. nov., isolated from bensulfuron-methyl contaminated farmland soil.</title>
        <authorList>
            <person name="Zhao H."/>
        </authorList>
    </citation>
    <scope>NUCLEOTIDE SEQUENCE [LARGE SCALE GENOMIC DNA]</scope>
    <source>
        <strain evidence="2 3">CC-Bw-6</strain>
    </source>
</reference>
<gene>
    <name evidence="2" type="ORF">FNZ56_12535</name>
</gene>
<keyword evidence="3" id="KW-1185">Reference proteome</keyword>
<feature type="chain" id="PRO_5022171652" description="Spore coat protein U domain-containing protein" evidence="1">
    <location>
        <begin position="26"/>
        <end position="188"/>
    </location>
</feature>
<dbReference type="RefSeq" id="WP_143880161.1">
    <property type="nucleotide sequence ID" value="NZ_BAABLZ010000001.1"/>
</dbReference>
<protein>
    <recommendedName>
        <fullName evidence="4">Spore coat protein U domain-containing protein</fullName>
    </recommendedName>
</protein>
<accession>A0A516V800</accession>
<dbReference type="AlphaFoldDB" id="A0A516V800"/>
<evidence type="ECO:0008006" key="4">
    <source>
        <dbReference type="Google" id="ProtNLM"/>
    </source>
</evidence>
<dbReference type="EMBL" id="CP041742">
    <property type="protein sequence ID" value="QDQ74652.1"/>
    <property type="molecule type" value="Genomic_DNA"/>
</dbReference>
<proteinExistence type="predicted"/>
<evidence type="ECO:0000313" key="2">
    <source>
        <dbReference type="EMBL" id="QDQ74652.1"/>
    </source>
</evidence>
<dbReference type="Proteomes" id="UP000315891">
    <property type="component" value="Chromosome"/>
</dbReference>
<organism evidence="2 3">
    <name type="scientific">Pseudoluteimonas lycopersici</name>
    <dbReference type="NCBI Taxonomy" id="1324796"/>
    <lineage>
        <taxon>Bacteria</taxon>
        <taxon>Pseudomonadati</taxon>
        <taxon>Pseudomonadota</taxon>
        <taxon>Gammaproteobacteria</taxon>
        <taxon>Lysobacterales</taxon>
        <taxon>Lysobacteraceae</taxon>
        <taxon>Pseudoluteimonas</taxon>
    </lineage>
</organism>
<feature type="signal peptide" evidence="1">
    <location>
        <begin position="1"/>
        <end position="25"/>
    </location>
</feature>
<dbReference type="OrthoDB" id="6063089at2"/>
<keyword evidence="1" id="KW-0732">Signal</keyword>
<evidence type="ECO:0000256" key="1">
    <source>
        <dbReference type="SAM" id="SignalP"/>
    </source>
</evidence>
<evidence type="ECO:0000313" key="3">
    <source>
        <dbReference type="Proteomes" id="UP000315891"/>
    </source>
</evidence>
<sequence>MDRVSTAIAVLAAAIGLAFSQSAGAETQNRTQIRTGADMCSLSIPTTDTKVRPKATGFRNEGTTNAFVICTFDTPPGGYSTTNNFTYAGVVLKSMDGADHDVTCTGVNSVADAGGVGVSEPQYVAKTVTVNDEGESGPLGVGVQWEPEDFGSTGTIPDSSGLFSVTCILPPQVSIKYGGAGSEEDVGN</sequence>